<dbReference type="InterPro" id="IPR029033">
    <property type="entry name" value="His_PPase_superfam"/>
</dbReference>
<keyword evidence="4" id="KW-1185">Reference proteome</keyword>
<dbReference type="PROSITE" id="PS00616">
    <property type="entry name" value="HIS_ACID_PHOSPHAT_1"/>
    <property type="match status" value="1"/>
</dbReference>
<gene>
    <name evidence="3" type="ORF">HERILL_LOCUS7236</name>
</gene>
<protein>
    <recommendedName>
        <fullName evidence="5">Lysosomal acid phosphatase</fullName>
    </recommendedName>
</protein>
<organism evidence="3 4">
    <name type="scientific">Hermetia illucens</name>
    <name type="common">Black soldier fly</name>
    <dbReference type="NCBI Taxonomy" id="343691"/>
    <lineage>
        <taxon>Eukaryota</taxon>
        <taxon>Metazoa</taxon>
        <taxon>Ecdysozoa</taxon>
        <taxon>Arthropoda</taxon>
        <taxon>Hexapoda</taxon>
        <taxon>Insecta</taxon>
        <taxon>Pterygota</taxon>
        <taxon>Neoptera</taxon>
        <taxon>Endopterygota</taxon>
        <taxon>Diptera</taxon>
        <taxon>Brachycera</taxon>
        <taxon>Stratiomyomorpha</taxon>
        <taxon>Stratiomyidae</taxon>
        <taxon>Hermetiinae</taxon>
        <taxon>Hermetia</taxon>
    </lineage>
</organism>
<name>A0A7R8UP60_HERIL</name>
<dbReference type="PANTHER" id="PTHR11567">
    <property type="entry name" value="ACID PHOSPHATASE-RELATED"/>
    <property type="match status" value="1"/>
</dbReference>
<comment type="catalytic activity">
    <reaction evidence="1">
        <text>a phosphate monoester + H2O = an alcohol + phosphate</text>
        <dbReference type="Rhea" id="RHEA:15017"/>
        <dbReference type="ChEBI" id="CHEBI:15377"/>
        <dbReference type="ChEBI" id="CHEBI:30879"/>
        <dbReference type="ChEBI" id="CHEBI:43474"/>
        <dbReference type="ChEBI" id="CHEBI:67140"/>
        <dbReference type="EC" id="3.1.3.2"/>
    </reaction>
</comment>
<dbReference type="SUPFAM" id="SSF53254">
    <property type="entry name" value="Phosphoglycerate mutase-like"/>
    <property type="match status" value="1"/>
</dbReference>
<dbReference type="PANTHER" id="PTHR11567:SF19">
    <property type="entry name" value="GH19849P"/>
    <property type="match status" value="1"/>
</dbReference>
<dbReference type="InterPro" id="IPR033379">
    <property type="entry name" value="Acid_Pase_AS"/>
</dbReference>
<evidence type="ECO:0008006" key="5">
    <source>
        <dbReference type="Google" id="ProtNLM"/>
    </source>
</evidence>
<dbReference type="GO" id="GO:0003993">
    <property type="term" value="F:acid phosphatase activity"/>
    <property type="evidence" value="ECO:0007669"/>
    <property type="project" value="UniProtKB-EC"/>
</dbReference>
<dbReference type="Proteomes" id="UP000594454">
    <property type="component" value="Chromosome 3"/>
</dbReference>
<evidence type="ECO:0000313" key="3">
    <source>
        <dbReference type="EMBL" id="CAD7084339.1"/>
    </source>
</evidence>
<evidence type="ECO:0000256" key="2">
    <source>
        <dbReference type="ARBA" id="ARBA00005375"/>
    </source>
</evidence>
<dbReference type="FunCoup" id="A0A7R8UP60">
    <property type="interactions" value="187"/>
</dbReference>
<evidence type="ECO:0000313" key="4">
    <source>
        <dbReference type="Proteomes" id="UP000594454"/>
    </source>
</evidence>
<dbReference type="EMBL" id="LR899011">
    <property type="protein sequence ID" value="CAD7084339.1"/>
    <property type="molecule type" value="Genomic_DNA"/>
</dbReference>
<dbReference type="InterPro" id="IPR050645">
    <property type="entry name" value="Histidine_acid_phosphatase"/>
</dbReference>
<evidence type="ECO:0000256" key="1">
    <source>
        <dbReference type="ARBA" id="ARBA00000032"/>
    </source>
</evidence>
<dbReference type="InterPro" id="IPR000560">
    <property type="entry name" value="His_Pase_clade-2"/>
</dbReference>
<reference evidence="3 4" key="1">
    <citation type="submission" date="2020-11" db="EMBL/GenBank/DDBJ databases">
        <authorList>
            <person name="Wallbank WR R."/>
            <person name="Pardo Diaz C."/>
            <person name="Kozak K."/>
            <person name="Martin S."/>
            <person name="Jiggins C."/>
            <person name="Moest M."/>
            <person name="Warren A I."/>
            <person name="Generalovic N T."/>
            <person name="Byers J.R.P. K."/>
            <person name="Montejo-Kovacevich G."/>
            <person name="Yen C E."/>
        </authorList>
    </citation>
    <scope>NUCLEOTIDE SEQUENCE [LARGE SCALE GENOMIC DNA]</scope>
</reference>
<dbReference type="Gene3D" id="3.40.50.1240">
    <property type="entry name" value="Phosphoglycerate mutase-like"/>
    <property type="match status" value="1"/>
</dbReference>
<dbReference type="OrthoDB" id="258392at2759"/>
<proteinExistence type="inferred from homology"/>
<dbReference type="InParanoid" id="A0A7R8UP60"/>
<accession>A0A7R8UP60</accession>
<dbReference type="Pfam" id="PF00328">
    <property type="entry name" value="His_Phos_2"/>
    <property type="match status" value="1"/>
</dbReference>
<sequence length="366" mass="41915">MMAYMVFGDNNDEEGLRTLRMISIIFRHGNRTPTDFYPNDPYLLYDWPGGQGALTETGALQMYNLGKTLRMRYYRLLPTNGLYSKDEMHILSSAAERCLMSASSLLAGFLPPLESRNILPIPWQPVPVNLIPRDRDFLLAQKKPCPTYDEILGKLYSNPPPDLKKLNEKSAELYRFLTKNTGKNISNIREVELLFNTLAIEQDAGLTLPAWTESVFPDKMLPLAERNYVLHTETSLMKKIKGGPLITTIYRNMTRKRGKKLQPDRKVFLYSAHDVTLVNVMNSLGILDQTAARPDYASALVFEMHHSNYYKDDFEVKIVYYFNSEDKFPKELRIPNCDSPCSLTNFGRSIEHLLVDDYDEICGAIS</sequence>
<dbReference type="CDD" id="cd07061">
    <property type="entry name" value="HP_HAP_like"/>
    <property type="match status" value="1"/>
</dbReference>
<dbReference type="AlphaFoldDB" id="A0A7R8UP60"/>
<comment type="similarity">
    <text evidence="2">Belongs to the histidine acid phosphatase family.</text>
</comment>